<evidence type="ECO:0000313" key="2">
    <source>
        <dbReference type="Proteomes" id="UP000036850"/>
    </source>
</evidence>
<gene>
    <name evidence="1" type="ORF">AC626_12045</name>
</gene>
<evidence type="ECO:0000313" key="1">
    <source>
        <dbReference type="EMBL" id="KNC67237.1"/>
    </source>
</evidence>
<sequence>MSAIKLPWKNAMRRPARFWLTALSICVAFFLYTVIFAINAALNATGSDNNQFRLMTTHKISITKSVPLNYQNKMNVIEGVDNVTYVSWFGGFLGMSEINFRRSLLTLKPTLTFILSMCWLKGPEQLGDKLNPASS</sequence>
<dbReference type="EMBL" id="LFZX01000084">
    <property type="protein sequence ID" value="KNC67237.1"/>
    <property type="molecule type" value="Genomic_DNA"/>
</dbReference>
<accession>A0A0L0ERX9</accession>
<proteinExistence type="predicted"/>
<dbReference type="PATRIC" id="fig|43658.6.peg.5537"/>
<dbReference type="OrthoDB" id="9775474at2"/>
<protein>
    <submittedName>
        <fullName evidence="1">Uncharacterized protein</fullName>
    </submittedName>
</protein>
<organism evidence="1 2">
    <name type="scientific">Pseudoalteromonas rubra</name>
    <dbReference type="NCBI Taxonomy" id="43658"/>
    <lineage>
        <taxon>Bacteria</taxon>
        <taxon>Pseudomonadati</taxon>
        <taxon>Pseudomonadota</taxon>
        <taxon>Gammaproteobacteria</taxon>
        <taxon>Alteromonadales</taxon>
        <taxon>Pseudoalteromonadaceae</taxon>
        <taxon>Pseudoalteromonas</taxon>
    </lineage>
</organism>
<dbReference type="Proteomes" id="UP000036850">
    <property type="component" value="Unassembled WGS sequence"/>
</dbReference>
<name>A0A0L0ERX9_9GAMM</name>
<dbReference type="AlphaFoldDB" id="A0A0L0ERX9"/>
<comment type="caution">
    <text evidence="1">The sequence shown here is derived from an EMBL/GenBank/DDBJ whole genome shotgun (WGS) entry which is preliminary data.</text>
</comment>
<reference evidence="2" key="1">
    <citation type="submission" date="2015-07" db="EMBL/GenBank/DDBJ databases">
        <title>Draft genome sequence of a Pseudoalteromonas rubra strain, OCN096, isolated from Kaneohe Bay, Oahu, Hawaii.</title>
        <authorList>
            <person name="Beurmann S."/>
            <person name="Ushijima B."/>
            <person name="Belcaid M."/>
            <person name="Callahan S.M."/>
            <person name="Aeby G.S."/>
        </authorList>
    </citation>
    <scope>NUCLEOTIDE SEQUENCE [LARGE SCALE GENOMIC DNA]</scope>
    <source>
        <strain evidence="2">OCN096</strain>
    </source>
</reference>